<evidence type="ECO:0000313" key="2">
    <source>
        <dbReference type="Proteomes" id="UP000008087"/>
    </source>
</evidence>
<dbReference type="KEGG" id="tsc:TSC_c00080"/>
<protein>
    <submittedName>
        <fullName evidence="1">Putative lipoprotein</fullName>
    </submittedName>
</protein>
<dbReference type="EMBL" id="CP001962">
    <property type="protein sequence ID" value="ADW20661.1"/>
    <property type="molecule type" value="Genomic_DNA"/>
</dbReference>
<accession>E8PR01</accession>
<reference evidence="1 2" key="2">
    <citation type="journal article" date="2011" name="BMC Genomics">
        <title>Sequence of the hyperplastic genome of the naturally competent Thermus scotoductus SA-01.</title>
        <authorList>
            <person name="Gounder K."/>
            <person name="Brzuszkiewicz E."/>
            <person name="Liesegang H."/>
            <person name="Wollherr A."/>
            <person name="Daniel R."/>
            <person name="Gottschalk G."/>
            <person name="Reva O."/>
            <person name="Kumwenda B."/>
            <person name="Srivastava M."/>
            <person name="Bricio C."/>
            <person name="Berenguer J."/>
            <person name="van Heerden E."/>
            <person name="Litthauer D."/>
        </authorList>
    </citation>
    <scope>NUCLEOTIDE SEQUENCE [LARGE SCALE GENOMIC DNA]</scope>
    <source>
        <strain evidence="2">ATCC 700910 / SA-01</strain>
    </source>
</reference>
<dbReference type="Gene3D" id="2.60.120.560">
    <property type="entry name" value="Exo-inulinase, domain 1"/>
    <property type="match status" value="1"/>
</dbReference>
<sequence>MLKKKEVGMTRGWLLFVGALLGLLGACAPRLVLEPQVPLPQVEVGKGQITPQWVLPGNPLPHVDDFESYPLGAVLTTIASKRYGLLGKEARFTITEALNPQNAITRAVRLARFDGAFLTTGAGDWTNYRVRMDVKSLGNPYWGSAGLLLRVFLDPAGTRALEFYFGLEGIELTKVLGEQRQVVAKRPELKETGRGFIMDKMWHRLEVTARNTGEVRFSMDGGELLFWQDPDFRQGGLGLGVHDPDLVFYLDNLEVTPLSEPSKAP</sequence>
<proteinExistence type="predicted"/>
<evidence type="ECO:0000313" key="1">
    <source>
        <dbReference type="EMBL" id="ADW20661.1"/>
    </source>
</evidence>
<dbReference type="AlphaFoldDB" id="E8PR01"/>
<gene>
    <name evidence="1" type="ordered locus">TSC_c00080</name>
</gene>
<dbReference type="STRING" id="743525.TSC_c00080"/>
<dbReference type="HOGENOM" id="CLU_1049444_0_0_0"/>
<dbReference type="eggNOG" id="ENOG5033S8S">
    <property type="taxonomic scope" value="Bacteria"/>
</dbReference>
<dbReference type="PROSITE" id="PS51257">
    <property type="entry name" value="PROKAR_LIPOPROTEIN"/>
    <property type="match status" value="1"/>
</dbReference>
<organism evidence="1 2">
    <name type="scientific">Thermus scotoductus (strain ATCC 700910 / SA-01)</name>
    <dbReference type="NCBI Taxonomy" id="743525"/>
    <lineage>
        <taxon>Bacteria</taxon>
        <taxon>Thermotogati</taxon>
        <taxon>Deinococcota</taxon>
        <taxon>Deinococci</taxon>
        <taxon>Thermales</taxon>
        <taxon>Thermaceae</taxon>
        <taxon>Thermus</taxon>
    </lineage>
</organism>
<dbReference type="Proteomes" id="UP000008087">
    <property type="component" value="Chromosome"/>
</dbReference>
<name>E8PR01_THESS</name>
<reference evidence="2" key="1">
    <citation type="submission" date="2010-03" db="EMBL/GenBank/DDBJ databases">
        <title>The genome sequence of Thermus scotoductus SA-01.</title>
        <authorList>
            <person name="Gounder K."/>
            <person name="Liesegang H."/>
            <person name="Brzuszkiewicz E."/>
            <person name="Wollherr A."/>
            <person name="Daniel R."/>
            <person name="Gottschalk G."/>
            <person name="van Heerden E."/>
            <person name="Litthauer D."/>
        </authorList>
    </citation>
    <scope>NUCLEOTIDE SEQUENCE [LARGE SCALE GENOMIC DNA]</scope>
    <source>
        <strain evidence="2">ATCC 700910 / SA-01</strain>
    </source>
</reference>
<keyword evidence="1" id="KW-0449">Lipoprotein</keyword>